<keyword evidence="2" id="KW-1185">Reference proteome</keyword>
<dbReference type="Proteomes" id="UP000215914">
    <property type="component" value="Unassembled WGS sequence"/>
</dbReference>
<proteinExistence type="predicted"/>
<name>A0A9K3DJB4_HELAN</name>
<evidence type="ECO:0000313" key="1">
    <source>
        <dbReference type="EMBL" id="KAF5755117.1"/>
    </source>
</evidence>
<evidence type="ECO:0000313" key="2">
    <source>
        <dbReference type="Proteomes" id="UP000215914"/>
    </source>
</evidence>
<dbReference type="EMBL" id="MNCJ02000332">
    <property type="protein sequence ID" value="KAF5755117.1"/>
    <property type="molecule type" value="Genomic_DNA"/>
</dbReference>
<dbReference type="AlphaFoldDB" id="A0A9K3DJB4"/>
<organism evidence="1 2">
    <name type="scientific">Helianthus annuus</name>
    <name type="common">Common sunflower</name>
    <dbReference type="NCBI Taxonomy" id="4232"/>
    <lineage>
        <taxon>Eukaryota</taxon>
        <taxon>Viridiplantae</taxon>
        <taxon>Streptophyta</taxon>
        <taxon>Embryophyta</taxon>
        <taxon>Tracheophyta</taxon>
        <taxon>Spermatophyta</taxon>
        <taxon>Magnoliopsida</taxon>
        <taxon>eudicotyledons</taxon>
        <taxon>Gunneridae</taxon>
        <taxon>Pentapetalae</taxon>
        <taxon>asterids</taxon>
        <taxon>campanulids</taxon>
        <taxon>Asterales</taxon>
        <taxon>Asteraceae</taxon>
        <taxon>Asteroideae</taxon>
        <taxon>Heliantheae alliance</taxon>
        <taxon>Heliantheae</taxon>
        <taxon>Helianthus</taxon>
    </lineage>
</organism>
<dbReference type="Gramene" id="mRNA:HanXRQr2_Chr17g0799001">
    <property type="protein sequence ID" value="mRNA:HanXRQr2_Chr17g0799001"/>
    <property type="gene ID" value="HanXRQr2_Chr17g0799001"/>
</dbReference>
<gene>
    <name evidence="1" type="ORF">HanXRQr2_Chr17g0799001</name>
</gene>
<protein>
    <submittedName>
        <fullName evidence="1">Uncharacterized protein</fullName>
    </submittedName>
</protein>
<comment type="caution">
    <text evidence="1">The sequence shown here is derived from an EMBL/GenBank/DDBJ whole genome shotgun (WGS) entry which is preliminary data.</text>
</comment>
<sequence length="82" mass="9577">MNEVNLYALLQSIHLLLGLSMSLSQYLNARMFHAHNLVNAHICYRTIHIILSRLHYWLLLYTQICANCHRCLVIARCKITTP</sequence>
<accession>A0A9K3DJB4</accession>
<reference evidence="1" key="2">
    <citation type="submission" date="2020-06" db="EMBL/GenBank/DDBJ databases">
        <title>Helianthus annuus Genome sequencing and assembly Release 2.</title>
        <authorList>
            <person name="Gouzy J."/>
            <person name="Langlade N."/>
            <person name="Munos S."/>
        </authorList>
    </citation>
    <scope>NUCLEOTIDE SEQUENCE</scope>
    <source>
        <tissue evidence="1">Leaves</tissue>
    </source>
</reference>
<reference evidence="1" key="1">
    <citation type="journal article" date="2017" name="Nature">
        <title>The sunflower genome provides insights into oil metabolism, flowering and Asterid evolution.</title>
        <authorList>
            <person name="Badouin H."/>
            <person name="Gouzy J."/>
            <person name="Grassa C.J."/>
            <person name="Murat F."/>
            <person name="Staton S.E."/>
            <person name="Cottret L."/>
            <person name="Lelandais-Briere C."/>
            <person name="Owens G.L."/>
            <person name="Carrere S."/>
            <person name="Mayjonade B."/>
            <person name="Legrand L."/>
            <person name="Gill N."/>
            <person name="Kane N.C."/>
            <person name="Bowers J.E."/>
            <person name="Hubner S."/>
            <person name="Bellec A."/>
            <person name="Berard A."/>
            <person name="Berges H."/>
            <person name="Blanchet N."/>
            <person name="Boniface M.C."/>
            <person name="Brunel D."/>
            <person name="Catrice O."/>
            <person name="Chaidir N."/>
            <person name="Claudel C."/>
            <person name="Donnadieu C."/>
            <person name="Faraut T."/>
            <person name="Fievet G."/>
            <person name="Helmstetter N."/>
            <person name="King M."/>
            <person name="Knapp S.J."/>
            <person name="Lai Z."/>
            <person name="Le Paslier M.C."/>
            <person name="Lippi Y."/>
            <person name="Lorenzon L."/>
            <person name="Mandel J.R."/>
            <person name="Marage G."/>
            <person name="Marchand G."/>
            <person name="Marquand E."/>
            <person name="Bret-Mestries E."/>
            <person name="Morien E."/>
            <person name="Nambeesan S."/>
            <person name="Nguyen T."/>
            <person name="Pegot-Espagnet P."/>
            <person name="Pouilly N."/>
            <person name="Raftis F."/>
            <person name="Sallet E."/>
            <person name="Schiex T."/>
            <person name="Thomas J."/>
            <person name="Vandecasteele C."/>
            <person name="Vares D."/>
            <person name="Vear F."/>
            <person name="Vautrin S."/>
            <person name="Crespi M."/>
            <person name="Mangin B."/>
            <person name="Burke J.M."/>
            <person name="Salse J."/>
            <person name="Munos S."/>
            <person name="Vincourt P."/>
            <person name="Rieseberg L.H."/>
            <person name="Langlade N.B."/>
        </authorList>
    </citation>
    <scope>NUCLEOTIDE SEQUENCE</scope>
    <source>
        <tissue evidence="1">Leaves</tissue>
    </source>
</reference>